<dbReference type="PANTHER" id="PTHR22996">
    <property type="entry name" value="MAHOGUNIN"/>
    <property type="match status" value="1"/>
</dbReference>
<evidence type="ECO:0000256" key="1">
    <source>
        <dbReference type="PROSITE-ProRule" id="PRU00175"/>
    </source>
</evidence>
<dbReference type="Gene3D" id="3.30.40.10">
    <property type="entry name" value="Zinc/RING finger domain, C3HC4 (zinc finger)"/>
    <property type="match status" value="1"/>
</dbReference>
<feature type="domain" description="RING-type" evidence="2">
    <location>
        <begin position="378"/>
        <end position="422"/>
    </location>
</feature>
<sequence length="430" mass="47441">MILIRQHFNQILRIRRTVPPKLVSRCEVFAHVHPESIRCLWVGEEESGGGPMGFGVEFDIDASVPCCVQLYWGLSATACNDLAHRGQLDFLTAPRGSRPATNGGGFSNSLRQLRGRWTGGRSYANPETTRVLDQVLFGGLFSIVGCLMFLLCRGGVRAADQKAAKRCLADTPSSATGVQKRLMCATGSLLEMEELNLTACQAEPCAEPQSEDRIFSTRDFVAQSRDFFLPAGCGQRYVTPAGDLIHPDRMAEFDFLASWLRAGQAEPGATIPLAIVVLASGRVSGPVQGRAILETKGEISTVRFHMTGPTQGQSNFPFLLDDCSFGYFWMRGQLRFHTAEIFRQLCLGEQMLLEVQGIFGFEEALPRFGMGLAGDTDCMICYARPKNVQHGLVKRLLLPCRHCSVCHSCLRSLRDEKCPLCRSSFGSLEW</sequence>
<name>A0ABP0K5L5_9DINO</name>
<dbReference type="SUPFAM" id="SSF57850">
    <property type="entry name" value="RING/U-box"/>
    <property type="match status" value="1"/>
</dbReference>
<accession>A0ABP0K5L5</accession>
<gene>
    <name evidence="3" type="ORF">SCF082_LOCUS15630</name>
</gene>
<evidence type="ECO:0000259" key="2">
    <source>
        <dbReference type="PROSITE" id="PS50089"/>
    </source>
</evidence>
<keyword evidence="1" id="KW-0479">Metal-binding</keyword>
<evidence type="ECO:0000313" key="4">
    <source>
        <dbReference type="Proteomes" id="UP001642464"/>
    </source>
</evidence>
<dbReference type="CDD" id="cd16649">
    <property type="entry name" value="mRING-HC-C3HC5_CGRF1-like"/>
    <property type="match status" value="1"/>
</dbReference>
<dbReference type="InterPro" id="IPR013083">
    <property type="entry name" value="Znf_RING/FYVE/PHD"/>
</dbReference>
<dbReference type="Proteomes" id="UP001642464">
    <property type="component" value="Unassembled WGS sequence"/>
</dbReference>
<dbReference type="InterPro" id="IPR045194">
    <property type="entry name" value="MGRN1/RNF157-like"/>
</dbReference>
<dbReference type="PROSITE" id="PS50089">
    <property type="entry name" value="ZF_RING_2"/>
    <property type="match status" value="1"/>
</dbReference>
<dbReference type="InterPro" id="IPR001841">
    <property type="entry name" value="Znf_RING"/>
</dbReference>
<keyword evidence="1" id="KW-0862">Zinc</keyword>
<keyword evidence="1" id="KW-0863">Zinc-finger</keyword>
<protein>
    <recommendedName>
        <fullName evidence="2">RING-type domain-containing protein</fullName>
    </recommendedName>
</protein>
<dbReference type="EMBL" id="CAXAMM010010002">
    <property type="protein sequence ID" value="CAK9022063.1"/>
    <property type="molecule type" value="Genomic_DNA"/>
</dbReference>
<reference evidence="3 4" key="1">
    <citation type="submission" date="2024-02" db="EMBL/GenBank/DDBJ databases">
        <authorList>
            <person name="Chen Y."/>
            <person name="Shah S."/>
            <person name="Dougan E. K."/>
            <person name="Thang M."/>
            <person name="Chan C."/>
        </authorList>
    </citation>
    <scope>NUCLEOTIDE SEQUENCE [LARGE SCALE GENOMIC DNA]</scope>
</reference>
<keyword evidence="4" id="KW-1185">Reference proteome</keyword>
<comment type="caution">
    <text evidence="3">The sequence shown here is derived from an EMBL/GenBank/DDBJ whole genome shotgun (WGS) entry which is preliminary data.</text>
</comment>
<proteinExistence type="predicted"/>
<evidence type="ECO:0000313" key="3">
    <source>
        <dbReference type="EMBL" id="CAK9022063.1"/>
    </source>
</evidence>
<organism evidence="3 4">
    <name type="scientific">Durusdinium trenchii</name>
    <dbReference type="NCBI Taxonomy" id="1381693"/>
    <lineage>
        <taxon>Eukaryota</taxon>
        <taxon>Sar</taxon>
        <taxon>Alveolata</taxon>
        <taxon>Dinophyceae</taxon>
        <taxon>Suessiales</taxon>
        <taxon>Symbiodiniaceae</taxon>
        <taxon>Durusdinium</taxon>
    </lineage>
</organism>
<dbReference type="PANTHER" id="PTHR22996:SF0">
    <property type="entry name" value="RE60872P-RELATED"/>
    <property type="match status" value="1"/>
</dbReference>
<dbReference type="Pfam" id="PF13920">
    <property type="entry name" value="zf-C3HC4_3"/>
    <property type="match status" value="1"/>
</dbReference>